<feature type="transmembrane region" description="Helical" evidence="7">
    <location>
        <begin position="178"/>
        <end position="200"/>
    </location>
</feature>
<evidence type="ECO:0000256" key="7">
    <source>
        <dbReference type="RuleBase" id="RU363032"/>
    </source>
</evidence>
<sequence>MSLNSQSIVLLRGALRRLAGAVVVLWAAVTVTFIGIRAMPGSVEDVVLGIHANEPGLREQVRSSLGLDQPILVQYFQYLGQIITGDFGRSFVLRADVSDVVFSQLGPTLQLAGASLLTALVVVWIIAVTTSGGSPRTERIIGIAELLAICIPTFWAGSLLIIWFSFGLNWFPASGADGPAALVLPTITLLLPLAGVLSQFMREEIGRQLRLPYVVSARSRGISEFRLRNVHLVPHAAVSTLTVAGTLFGSLIGGAVIVETVFGRPGLGRVALSAVGSQDTPVIIAVVVLITTACVVISTVVDLIALWIDPRYREELA</sequence>
<evidence type="ECO:0000256" key="6">
    <source>
        <dbReference type="ARBA" id="ARBA00023136"/>
    </source>
</evidence>
<dbReference type="Pfam" id="PF19300">
    <property type="entry name" value="BPD_transp_1_N"/>
    <property type="match status" value="1"/>
</dbReference>
<keyword evidence="5 7" id="KW-1133">Transmembrane helix</keyword>
<evidence type="ECO:0000256" key="2">
    <source>
        <dbReference type="ARBA" id="ARBA00022448"/>
    </source>
</evidence>
<feature type="domain" description="ABC transmembrane type-1" evidence="8">
    <location>
        <begin position="105"/>
        <end position="301"/>
    </location>
</feature>
<dbReference type="AlphaFoldDB" id="A0A7G9S494"/>
<keyword evidence="3" id="KW-1003">Cell membrane</keyword>
<dbReference type="InterPro" id="IPR035906">
    <property type="entry name" value="MetI-like_sf"/>
</dbReference>
<comment type="subcellular location">
    <subcellularLocation>
        <location evidence="1 7">Cell membrane</location>
        <topology evidence="1 7">Multi-pass membrane protein</topology>
    </subcellularLocation>
</comment>
<dbReference type="InterPro" id="IPR000515">
    <property type="entry name" value="MetI-like"/>
</dbReference>
<dbReference type="PROSITE" id="PS50928">
    <property type="entry name" value="ABC_TM1"/>
    <property type="match status" value="1"/>
</dbReference>
<dbReference type="PANTHER" id="PTHR43163:SF6">
    <property type="entry name" value="DIPEPTIDE TRANSPORT SYSTEM PERMEASE PROTEIN DPPB-RELATED"/>
    <property type="match status" value="1"/>
</dbReference>
<keyword evidence="2 7" id="KW-0813">Transport</keyword>
<evidence type="ECO:0000256" key="5">
    <source>
        <dbReference type="ARBA" id="ARBA00022989"/>
    </source>
</evidence>
<evidence type="ECO:0000256" key="4">
    <source>
        <dbReference type="ARBA" id="ARBA00022692"/>
    </source>
</evidence>
<feature type="transmembrane region" description="Helical" evidence="7">
    <location>
        <begin position="282"/>
        <end position="308"/>
    </location>
</feature>
<gene>
    <name evidence="9" type="ORF">H9L06_10645</name>
</gene>
<dbReference type="CDD" id="cd06261">
    <property type="entry name" value="TM_PBP2"/>
    <property type="match status" value="1"/>
</dbReference>
<accession>A0A7G9S494</accession>
<organism evidence="9 10">
    <name type="scientific">Leucobacter denitrificans</name>
    <dbReference type="NCBI Taxonomy" id="683042"/>
    <lineage>
        <taxon>Bacteria</taxon>
        <taxon>Bacillati</taxon>
        <taxon>Actinomycetota</taxon>
        <taxon>Actinomycetes</taxon>
        <taxon>Micrococcales</taxon>
        <taxon>Microbacteriaceae</taxon>
        <taxon>Leucobacter</taxon>
    </lineage>
</organism>
<keyword evidence="6 7" id="KW-0472">Membrane</keyword>
<proteinExistence type="inferred from homology"/>
<dbReference type="Gene3D" id="1.10.3720.10">
    <property type="entry name" value="MetI-like"/>
    <property type="match status" value="1"/>
</dbReference>
<dbReference type="SUPFAM" id="SSF161098">
    <property type="entry name" value="MetI-like"/>
    <property type="match status" value="1"/>
</dbReference>
<dbReference type="Proteomes" id="UP000515934">
    <property type="component" value="Chromosome"/>
</dbReference>
<feature type="transmembrane region" description="Helical" evidence="7">
    <location>
        <begin position="236"/>
        <end position="262"/>
    </location>
</feature>
<dbReference type="PANTHER" id="PTHR43163">
    <property type="entry name" value="DIPEPTIDE TRANSPORT SYSTEM PERMEASE PROTEIN DPPB-RELATED"/>
    <property type="match status" value="1"/>
</dbReference>
<reference evidence="9 10" key="1">
    <citation type="submission" date="2020-08" db="EMBL/GenBank/DDBJ databases">
        <title>Genome sequence of Leucobacter denitrificans KACC 14055T.</title>
        <authorList>
            <person name="Hyun D.-W."/>
            <person name="Bae J.-W."/>
        </authorList>
    </citation>
    <scope>NUCLEOTIDE SEQUENCE [LARGE SCALE GENOMIC DNA]</scope>
    <source>
        <strain evidence="9 10">KACC 14055</strain>
    </source>
</reference>
<dbReference type="GO" id="GO:0055085">
    <property type="term" value="P:transmembrane transport"/>
    <property type="evidence" value="ECO:0007669"/>
    <property type="project" value="InterPro"/>
</dbReference>
<feature type="transmembrane region" description="Helical" evidence="7">
    <location>
        <begin position="109"/>
        <end position="128"/>
    </location>
</feature>
<feature type="transmembrane region" description="Helical" evidence="7">
    <location>
        <begin position="140"/>
        <end position="166"/>
    </location>
</feature>
<feature type="transmembrane region" description="Helical" evidence="7">
    <location>
        <begin position="21"/>
        <end position="39"/>
    </location>
</feature>
<dbReference type="KEGG" id="ldn:H9L06_10645"/>
<keyword evidence="4 7" id="KW-0812">Transmembrane</keyword>
<evidence type="ECO:0000256" key="1">
    <source>
        <dbReference type="ARBA" id="ARBA00004651"/>
    </source>
</evidence>
<name>A0A7G9S494_9MICO</name>
<evidence type="ECO:0000259" key="8">
    <source>
        <dbReference type="PROSITE" id="PS50928"/>
    </source>
</evidence>
<dbReference type="Pfam" id="PF00528">
    <property type="entry name" value="BPD_transp_1"/>
    <property type="match status" value="1"/>
</dbReference>
<keyword evidence="10" id="KW-1185">Reference proteome</keyword>
<dbReference type="GO" id="GO:0005886">
    <property type="term" value="C:plasma membrane"/>
    <property type="evidence" value="ECO:0007669"/>
    <property type="project" value="UniProtKB-SubCell"/>
</dbReference>
<dbReference type="EMBL" id="CP060716">
    <property type="protein sequence ID" value="QNN62669.1"/>
    <property type="molecule type" value="Genomic_DNA"/>
</dbReference>
<protein>
    <submittedName>
        <fullName evidence="9">ABC transporter permease</fullName>
    </submittedName>
</protein>
<evidence type="ECO:0000256" key="3">
    <source>
        <dbReference type="ARBA" id="ARBA00022475"/>
    </source>
</evidence>
<dbReference type="RefSeq" id="WP_187555138.1">
    <property type="nucleotide sequence ID" value="NZ_CP060716.1"/>
</dbReference>
<evidence type="ECO:0000313" key="10">
    <source>
        <dbReference type="Proteomes" id="UP000515934"/>
    </source>
</evidence>
<evidence type="ECO:0000313" key="9">
    <source>
        <dbReference type="EMBL" id="QNN62669.1"/>
    </source>
</evidence>
<dbReference type="InterPro" id="IPR045621">
    <property type="entry name" value="BPD_transp_1_N"/>
</dbReference>
<comment type="similarity">
    <text evidence="7">Belongs to the binding-protein-dependent transport system permease family.</text>
</comment>